<dbReference type="SUPFAM" id="SSF49313">
    <property type="entry name" value="Cadherin-like"/>
    <property type="match status" value="5"/>
</dbReference>
<keyword evidence="4" id="KW-0479">Metal-binding</keyword>
<name>A0A9D3MNJ2_ANGAN</name>
<dbReference type="GO" id="GO:0008013">
    <property type="term" value="F:beta-catenin binding"/>
    <property type="evidence" value="ECO:0007669"/>
    <property type="project" value="TreeGrafter"/>
</dbReference>
<dbReference type="InterPro" id="IPR020894">
    <property type="entry name" value="Cadherin_CS"/>
</dbReference>
<dbReference type="Pfam" id="PF01049">
    <property type="entry name" value="CADH_Y-type_LIR"/>
    <property type="match status" value="1"/>
</dbReference>
<feature type="compositionally biased region" description="Low complexity" evidence="16">
    <location>
        <begin position="753"/>
        <end position="762"/>
    </location>
</feature>
<dbReference type="PANTHER" id="PTHR24027:SF323">
    <property type="entry name" value="CADHERIN-19"/>
    <property type="match status" value="1"/>
</dbReference>
<dbReference type="FunFam" id="2.60.40.60:FF:000097">
    <property type="entry name" value="cadherin-12 isoform X1"/>
    <property type="match status" value="1"/>
</dbReference>
<dbReference type="FunFam" id="2.60.40.60:FF:000009">
    <property type="entry name" value="Cadherin 24"/>
    <property type="match status" value="1"/>
</dbReference>
<keyword evidence="3 14" id="KW-0812">Transmembrane</keyword>
<evidence type="ECO:0000256" key="4">
    <source>
        <dbReference type="ARBA" id="ARBA00022723"/>
    </source>
</evidence>
<dbReference type="InterPro" id="IPR039808">
    <property type="entry name" value="Cadherin"/>
</dbReference>
<dbReference type="InterPro" id="IPR000233">
    <property type="entry name" value="Cadherin_Y-type_LIR"/>
</dbReference>
<protein>
    <recommendedName>
        <fullName evidence="12">Cadherin-12</fullName>
    </recommendedName>
</protein>
<dbReference type="InterPro" id="IPR027397">
    <property type="entry name" value="Catenin-bd_sf"/>
</dbReference>
<keyword evidence="10 17" id="KW-0472">Membrane</keyword>
<evidence type="ECO:0000256" key="10">
    <source>
        <dbReference type="ARBA" id="ARBA00023136"/>
    </source>
</evidence>
<dbReference type="Proteomes" id="UP001044222">
    <property type="component" value="Unassembled WGS sequence"/>
</dbReference>
<dbReference type="InterPro" id="IPR002126">
    <property type="entry name" value="Cadherin-like_dom"/>
</dbReference>
<comment type="caution">
    <text evidence="20">The sequence shown here is derived from an EMBL/GenBank/DDBJ whole genome shotgun (WGS) entry which is preliminary data.</text>
</comment>
<evidence type="ECO:0000256" key="7">
    <source>
        <dbReference type="ARBA" id="ARBA00022837"/>
    </source>
</evidence>
<evidence type="ECO:0000256" key="16">
    <source>
        <dbReference type="SAM" id="MobiDB-lite"/>
    </source>
</evidence>
<evidence type="ECO:0000256" key="15">
    <source>
        <dbReference type="RuleBase" id="RU004357"/>
    </source>
</evidence>
<comment type="subcellular location">
    <subcellularLocation>
        <location evidence="1 14">Cell membrane</location>
        <topology evidence="1 14">Single-pass type I membrane protein</topology>
    </subcellularLocation>
</comment>
<dbReference type="FunFam" id="2.60.40.60:FF:000008">
    <property type="entry name" value="Cadherin 24"/>
    <property type="match status" value="1"/>
</dbReference>
<keyword evidence="2" id="KW-1003">Cell membrane</keyword>
<dbReference type="GO" id="GO:0016339">
    <property type="term" value="P:calcium-dependent cell-cell adhesion via plasma membrane cell adhesion molecules"/>
    <property type="evidence" value="ECO:0007669"/>
    <property type="project" value="TreeGrafter"/>
</dbReference>
<keyword evidence="7 13" id="KW-0106">Calcium</keyword>
<evidence type="ECO:0000256" key="2">
    <source>
        <dbReference type="ARBA" id="ARBA00022475"/>
    </source>
</evidence>
<dbReference type="GO" id="GO:0005912">
    <property type="term" value="C:adherens junction"/>
    <property type="evidence" value="ECO:0007669"/>
    <property type="project" value="TreeGrafter"/>
</dbReference>
<dbReference type="PANTHER" id="PTHR24027">
    <property type="entry name" value="CADHERIN-23"/>
    <property type="match status" value="1"/>
</dbReference>
<keyword evidence="6" id="KW-0677">Repeat</keyword>
<feature type="domain" description="Cadherin" evidence="19">
    <location>
        <begin position="73"/>
        <end position="153"/>
    </location>
</feature>
<dbReference type="GO" id="GO:0007156">
    <property type="term" value="P:homophilic cell adhesion via plasma membrane adhesion molecules"/>
    <property type="evidence" value="ECO:0007669"/>
    <property type="project" value="InterPro"/>
</dbReference>
<dbReference type="PRINTS" id="PR00205">
    <property type="entry name" value="CADHERIN"/>
</dbReference>
<keyword evidence="9 17" id="KW-1133">Transmembrane helix</keyword>
<dbReference type="GO" id="GO:0002009">
    <property type="term" value="P:morphogenesis of an epithelium"/>
    <property type="evidence" value="ECO:0007669"/>
    <property type="project" value="UniProtKB-ARBA"/>
</dbReference>
<dbReference type="GO" id="GO:0044331">
    <property type="term" value="P:cell-cell adhesion mediated by cadherin"/>
    <property type="evidence" value="ECO:0007669"/>
    <property type="project" value="TreeGrafter"/>
</dbReference>
<feature type="domain" description="Cadherin" evidence="19">
    <location>
        <begin position="263"/>
        <end position="377"/>
    </location>
</feature>
<evidence type="ECO:0000256" key="13">
    <source>
        <dbReference type="PROSITE-ProRule" id="PRU00043"/>
    </source>
</evidence>
<evidence type="ECO:0000256" key="9">
    <source>
        <dbReference type="ARBA" id="ARBA00022989"/>
    </source>
</evidence>
<proteinExistence type="predicted"/>
<evidence type="ECO:0000256" key="12">
    <source>
        <dbReference type="ARBA" id="ARBA00069585"/>
    </source>
</evidence>
<dbReference type="GO" id="GO:0045296">
    <property type="term" value="F:cadherin binding"/>
    <property type="evidence" value="ECO:0007669"/>
    <property type="project" value="TreeGrafter"/>
</dbReference>
<comment type="function">
    <text evidence="15">Cadherins are calcium-dependent cell adhesion proteins.</text>
</comment>
<feature type="signal peptide" evidence="18">
    <location>
        <begin position="1"/>
        <end position="26"/>
    </location>
</feature>
<gene>
    <name evidence="20" type="ORF">ANANG_G00089020</name>
</gene>
<feature type="region of interest" description="Disordered" evidence="16">
    <location>
        <begin position="753"/>
        <end position="792"/>
    </location>
</feature>
<evidence type="ECO:0000256" key="1">
    <source>
        <dbReference type="ARBA" id="ARBA00004251"/>
    </source>
</evidence>
<dbReference type="GO" id="GO:0016477">
    <property type="term" value="P:cell migration"/>
    <property type="evidence" value="ECO:0007669"/>
    <property type="project" value="TreeGrafter"/>
</dbReference>
<reference evidence="20" key="1">
    <citation type="submission" date="2021-01" db="EMBL/GenBank/DDBJ databases">
        <title>A chromosome-scale assembly of European eel, Anguilla anguilla.</title>
        <authorList>
            <person name="Henkel C."/>
            <person name="Jong-Raadsen S.A."/>
            <person name="Dufour S."/>
            <person name="Weltzien F.-A."/>
            <person name="Palstra A.P."/>
            <person name="Pelster B."/>
            <person name="Spaink H.P."/>
            <person name="Van Den Thillart G.E."/>
            <person name="Jansen H."/>
            <person name="Zahm M."/>
            <person name="Klopp C."/>
            <person name="Cedric C."/>
            <person name="Louis A."/>
            <person name="Berthelot C."/>
            <person name="Parey E."/>
            <person name="Roest Crollius H."/>
            <person name="Montfort J."/>
            <person name="Robinson-Rechavi M."/>
            <person name="Bucao C."/>
            <person name="Bouchez O."/>
            <person name="Gislard M."/>
            <person name="Lluch J."/>
            <person name="Milhes M."/>
            <person name="Lampietro C."/>
            <person name="Lopez Roques C."/>
            <person name="Donnadieu C."/>
            <person name="Braasch I."/>
            <person name="Desvignes T."/>
            <person name="Postlethwait J."/>
            <person name="Bobe J."/>
            <person name="Guiguen Y."/>
            <person name="Dirks R."/>
        </authorList>
    </citation>
    <scope>NUCLEOTIDE SEQUENCE</scope>
    <source>
        <strain evidence="20">Tag_6206</strain>
        <tissue evidence="20">Liver</tissue>
    </source>
</reference>
<evidence type="ECO:0000256" key="3">
    <source>
        <dbReference type="ARBA" id="ARBA00022692"/>
    </source>
</evidence>
<dbReference type="Gene3D" id="2.60.40.60">
    <property type="entry name" value="Cadherins"/>
    <property type="match status" value="5"/>
</dbReference>
<dbReference type="PROSITE" id="PS00232">
    <property type="entry name" value="CADHERIN_1"/>
    <property type="match status" value="2"/>
</dbReference>
<accession>A0A9D3MNJ2</accession>
<dbReference type="GO" id="GO:0034332">
    <property type="term" value="P:adherens junction organization"/>
    <property type="evidence" value="ECO:0007669"/>
    <property type="project" value="TreeGrafter"/>
</dbReference>
<dbReference type="PROSITE" id="PS50268">
    <property type="entry name" value="CADHERIN_2"/>
    <property type="match status" value="5"/>
</dbReference>
<evidence type="ECO:0000256" key="5">
    <source>
        <dbReference type="ARBA" id="ARBA00022729"/>
    </source>
</evidence>
<dbReference type="FunFam" id="2.60.40.60:FF:000012">
    <property type="entry name" value="Cadherin 24"/>
    <property type="match status" value="1"/>
</dbReference>
<evidence type="ECO:0000313" key="20">
    <source>
        <dbReference type="EMBL" id="KAG5851062.1"/>
    </source>
</evidence>
<dbReference type="FunFam" id="2.60.40.60:FF:000014">
    <property type="entry name" value="Cadherin 8"/>
    <property type="match status" value="1"/>
</dbReference>
<evidence type="ECO:0000256" key="18">
    <source>
        <dbReference type="SAM" id="SignalP"/>
    </source>
</evidence>
<dbReference type="GO" id="GO:0005509">
    <property type="term" value="F:calcium ion binding"/>
    <property type="evidence" value="ECO:0007669"/>
    <property type="project" value="UniProtKB-UniRule"/>
</dbReference>
<dbReference type="AlphaFoldDB" id="A0A9D3MNJ2"/>
<dbReference type="GO" id="GO:0007043">
    <property type="term" value="P:cell-cell junction assembly"/>
    <property type="evidence" value="ECO:0007669"/>
    <property type="project" value="TreeGrafter"/>
</dbReference>
<feature type="chain" id="PRO_5038845372" description="Cadherin-12" evidence="18">
    <location>
        <begin position="27"/>
        <end position="792"/>
    </location>
</feature>
<evidence type="ECO:0000256" key="6">
    <source>
        <dbReference type="ARBA" id="ARBA00022737"/>
    </source>
</evidence>
<keyword evidence="21" id="KW-1185">Reference proteome</keyword>
<keyword evidence="8 14" id="KW-0130">Cell adhesion</keyword>
<feature type="domain" description="Cadherin" evidence="19">
    <location>
        <begin position="482"/>
        <end position="594"/>
    </location>
</feature>
<dbReference type="CDD" id="cd11304">
    <property type="entry name" value="Cadherin_repeat"/>
    <property type="match status" value="5"/>
</dbReference>
<dbReference type="SMART" id="SM00112">
    <property type="entry name" value="CA"/>
    <property type="match status" value="5"/>
</dbReference>
<evidence type="ECO:0000256" key="8">
    <source>
        <dbReference type="ARBA" id="ARBA00022889"/>
    </source>
</evidence>
<dbReference type="Gene3D" id="4.10.900.10">
    <property type="entry name" value="TCF3-CBD (Catenin binding domain)"/>
    <property type="match status" value="1"/>
</dbReference>
<feature type="domain" description="Cadherin" evidence="19">
    <location>
        <begin position="154"/>
        <end position="262"/>
    </location>
</feature>
<feature type="domain" description="Cadherin" evidence="19">
    <location>
        <begin position="378"/>
        <end position="482"/>
    </location>
</feature>
<evidence type="ECO:0000313" key="21">
    <source>
        <dbReference type="Proteomes" id="UP001044222"/>
    </source>
</evidence>
<feature type="transmembrane region" description="Helical" evidence="17">
    <location>
        <begin position="610"/>
        <end position="631"/>
    </location>
</feature>
<evidence type="ECO:0000256" key="14">
    <source>
        <dbReference type="RuleBase" id="RU003318"/>
    </source>
</evidence>
<dbReference type="GO" id="GO:0016342">
    <property type="term" value="C:catenin complex"/>
    <property type="evidence" value="ECO:0007669"/>
    <property type="project" value="TreeGrafter"/>
</dbReference>
<evidence type="ECO:0000256" key="17">
    <source>
        <dbReference type="SAM" id="Phobius"/>
    </source>
</evidence>
<dbReference type="Pfam" id="PF00028">
    <property type="entry name" value="Cadherin"/>
    <property type="match status" value="5"/>
</dbReference>
<dbReference type="GO" id="GO:0000902">
    <property type="term" value="P:cell morphogenesis"/>
    <property type="evidence" value="ECO:0007669"/>
    <property type="project" value="TreeGrafter"/>
</dbReference>
<sequence length="792" mass="88609">MTCSALLDMLIVFSVIGFCVTNEVWAVRQSVDLHEPTKKSHTMRHRLKRGWIWTQFFIQEEQPAPQNIGQLKSDSDKGDLSIKYVLSGEGAGDVFHIDEFTGKIITLRKLDREEKAFYVLRGQALNRRTNQPVEMGSEFIIHVQDINDNMPQFINEPYVSSIPEMCPVGTTVAQVTATDADDPLYGNNAKLIYSIQQGEPYFSVEPKTGIIVTSWPNMDRETQEKYLVIVQVKDMMGLSGGHSATTTVTISLSDVNDNGPTFQHNLFTFAVAESAPVGTTVGRIMADDPDVGINARMNYSFEEADGSDTFQIRTDPVTQEGVILLVKPLDYESKKRFVMAAEAFNDNVDTRFLSYNEFRDRTTLKIFVEDVDEPPEFTTGEYEWKIQENMAAGTTVGVVSARDSDAANNPVRYYIAKGSDMKREFKIDPDNGTIMIAKSLDREDSAWHNLTVTAKEKKQNFLFSSALVFIKVLDVNDNAPQLSQEYRPYICEGVQSGELVQVISAVDQDDPPEGHHFYFSMVPEKRINPNFTLRDNQGNTASILTRRSSFNRQDRTQYLLPVVITDSGSPALTSTATLTISVCSCQPAGHCPTGGVEAFAISMGLSVPTLIGILVSLLTLTVLSILMLAVWKHRKQRQKKELAREKGTERWDYISEKVLRYSETGVGEADSVACRTVPLRPHPRRRERRLRREEVTASIRMSLRHSYLIGPEDEVFQQFILDRLADADNDPCVPPFDCLHSYAFEGTGSPAGSLSSLGSCASEPNFERPPDPGPRFMRLAPWTGAGEEQTTF</sequence>
<keyword evidence="5 18" id="KW-0732">Signal</keyword>
<organism evidence="20 21">
    <name type="scientific">Anguilla anguilla</name>
    <name type="common">European freshwater eel</name>
    <name type="synonym">Muraena anguilla</name>
    <dbReference type="NCBI Taxonomy" id="7936"/>
    <lineage>
        <taxon>Eukaryota</taxon>
        <taxon>Metazoa</taxon>
        <taxon>Chordata</taxon>
        <taxon>Craniata</taxon>
        <taxon>Vertebrata</taxon>
        <taxon>Euteleostomi</taxon>
        <taxon>Actinopterygii</taxon>
        <taxon>Neopterygii</taxon>
        <taxon>Teleostei</taxon>
        <taxon>Anguilliformes</taxon>
        <taxon>Anguillidae</taxon>
        <taxon>Anguilla</taxon>
    </lineage>
</organism>
<evidence type="ECO:0000256" key="11">
    <source>
        <dbReference type="ARBA" id="ARBA00023180"/>
    </source>
</evidence>
<dbReference type="EMBL" id="JAFIRN010000004">
    <property type="protein sequence ID" value="KAG5851062.1"/>
    <property type="molecule type" value="Genomic_DNA"/>
</dbReference>
<dbReference type="InterPro" id="IPR015919">
    <property type="entry name" value="Cadherin-like_sf"/>
</dbReference>
<keyword evidence="11" id="KW-0325">Glycoprotein</keyword>
<evidence type="ECO:0000259" key="19">
    <source>
        <dbReference type="PROSITE" id="PS50268"/>
    </source>
</evidence>